<evidence type="ECO:0000256" key="2">
    <source>
        <dbReference type="ARBA" id="ARBA00022553"/>
    </source>
</evidence>
<organism evidence="10">
    <name type="scientific">Drosophila rhopaloa</name>
    <name type="common">Fruit fly</name>
    <dbReference type="NCBI Taxonomy" id="1041015"/>
    <lineage>
        <taxon>Eukaryota</taxon>
        <taxon>Metazoa</taxon>
        <taxon>Ecdysozoa</taxon>
        <taxon>Arthropoda</taxon>
        <taxon>Hexapoda</taxon>
        <taxon>Insecta</taxon>
        <taxon>Pterygota</taxon>
        <taxon>Neoptera</taxon>
        <taxon>Endopterygota</taxon>
        <taxon>Diptera</taxon>
        <taxon>Brachycera</taxon>
        <taxon>Muscomorpha</taxon>
        <taxon>Ephydroidea</taxon>
        <taxon>Drosophilidae</taxon>
        <taxon>Drosophila</taxon>
        <taxon>Sophophora</taxon>
    </lineage>
</organism>
<reference evidence="9" key="1">
    <citation type="journal article" date="2021" name="Elife">
        <title>Highly contiguous assemblies of 101 drosophilid genomes.</title>
        <authorList>
            <person name="Kim B.Y."/>
            <person name="Wang J.R."/>
            <person name="Miller D.E."/>
            <person name="Barmina O."/>
            <person name="Delaney E."/>
            <person name="Thompson A."/>
            <person name="Comeault A.A."/>
            <person name="Peede D."/>
            <person name="D'Agostino E.R."/>
            <person name="Pelaez J."/>
            <person name="Aguilar J.M."/>
            <person name="Haji D."/>
            <person name="Matsunaga T."/>
            <person name="Armstrong E.E."/>
            <person name="Zych M."/>
            <person name="Ogawa Y."/>
            <person name="Stamenkovic-Radak M."/>
            <person name="Jelic M."/>
            <person name="Veselinovic M.S."/>
            <person name="Tanaskovic M."/>
            <person name="Eric P."/>
            <person name="Gao J.J."/>
            <person name="Katoh T.K."/>
            <person name="Toda M.J."/>
            <person name="Watabe H."/>
            <person name="Watada M."/>
            <person name="Davis J.S."/>
            <person name="Moyle L.C."/>
            <person name="Manoli G."/>
            <person name="Bertolini E."/>
            <person name="Kostal V."/>
            <person name="Hawley R.S."/>
            <person name="Takahashi A."/>
            <person name="Jones C.D."/>
            <person name="Price D.K."/>
            <person name="Whiteman N."/>
            <person name="Kopp A."/>
            <person name="Matute D.R."/>
            <person name="Petrov D.A."/>
        </authorList>
    </citation>
    <scope>NUCLEOTIDE SEQUENCE [LARGE SCALE GENOMIC DNA]</scope>
</reference>
<feature type="compositionally biased region" description="Polar residues" evidence="6">
    <location>
        <begin position="159"/>
        <end position="173"/>
    </location>
</feature>
<dbReference type="RefSeq" id="XP_016986785.1">
    <property type="nucleotide sequence ID" value="XM_017131296.1"/>
</dbReference>
<evidence type="ECO:0000313" key="10">
    <source>
        <dbReference type="RefSeq" id="XP_016986784.1"/>
    </source>
</evidence>
<feature type="region of interest" description="Disordered" evidence="6">
    <location>
        <begin position="268"/>
        <end position="306"/>
    </location>
</feature>
<feature type="compositionally biased region" description="Acidic residues" evidence="6">
    <location>
        <begin position="268"/>
        <end position="283"/>
    </location>
</feature>
<dbReference type="GO" id="GO:0016926">
    <property type="term" value="P:protein desumoylation"/>
    <property type="evidence" value="ECO:0007669"/>
    <property type="project" value="TreeGrafter"/>
</dbReference>
<evidence type="ECO:0000256" key="5">
    <source>
        <dbReference type="ARBA" id="ARBA00022801"/>
    </source>
</evidence>
<accession>A0A6P4FCB6</accession>
<dbReference type="FunFam" id="1.10.418.20:FF:000001">
    <property type="entry name" value="sentrin-specific protease 6 isoform X1"/>
    <property type="match status" value="1"/>
</dbReference>
<evidence type="ECO:0000313" key="11">
    <source>
        <dbReference type="RefSeq" id="XP_016986785.1"/>
    </source>
</evidence>
<reference evidence="10 11" key="2">
    <citation type="submission" date="2025-04" db="UniProtKB">
        <authorList>
            <consortium name="RefSeq"/>
        </authorList>
    </citation>
    <scope>IDENTIFICATION</scope>
</reference>
<evidence type="ECO:0000256" key="4">
    <source>
        <dbReference type="ARBA" id="ARBA00022786"/>
    </source>
</evidence>
<dbReference type="EnsemblMetazoa" id="XM_017131296.2">
    <property type="protein sequence ID" value="XP_016986785.1"/>
    <property type="gene ID" value="LOC108049899"/>
</dbReference>
<dbReference type="Gene3D" id="1.10.418.20">
    <property type="match status" value="1"/>
</dbReference>
<dbReference type="PROSITE" id="PS50600">
    <property type="entry name" value="ULP_PROTEASE"/>
    <property type="match status" value="1"/>
</dbReference>
<evidence type="ECO:0000313" key="9">
    <source>
        <dbReference type="Proteomes" id="UP001652680"/>
    </source>
</evidence>
<dbReference type="PANTHER" id="PTHR46896:SF3">
    <property type="entry name" value="FI06413P-RELATED"/>
    <property type="match status" value="1"/>
</dbReference>
<protein>
    <submittedName>
        <fullName evidence="10 11">Ubiquitin-like-specific protease 1D</fullName>
    </submittedName>
</protein>
<evidence type="ECO:0000256" key="6">
    <source>
        <dbReference type="SAM" id="MobiDB-lite"/>
    </source>
</evidence>
<dbReference type="EnsemblMetazoa" id="XM_017131295.2">
    <property type="protein sequence ID" value="XP_016986784.1"/>
    <property type="gene ID" value="LOC108049899"/>
</dbReference>
<dbReference type="RefSeq" id="XP_016986784.1">
    <property type="nucleotide sequence ID" value="XM_017131295.1"/>
</dbReference>
<dbReference type="GO" id="GO:0006508">
    <property type="term" value="P:proteolysis"/>
    <property type="evidence" value="ECO:0007669"/>
    <property type="project" value="UniProtKB-KW"/>
</dbReference>
<feature type="compositionally biased region" description="Low complexity" evidence="6">
    <location>
        <begin position="24"/>
        <end position="38"/>
    </location>
</feature>
<dbReference type="AlphaFoldDB" id="A0A6P4FCB6"/>
<dbReference type="GO" id="GO:0005634">
    <property type="term" value="C:nucleus"/>
    <property type="evidence" value="ECO:0007669"/>
    <property type="project" value="TreeGrafter"/>
</dbReference>
<dbReference type="GO" id="GO:0005737">
    <property type="term" value="C:cytoplasm"/>
    <property type="evidence" value="ECO:0007669"/>
    <property type="project" value="TreeGrafter"/>
</dbReference>
<gene>
    <name evidence="10 11" type="primary">LOC108049899</name>
    <name evidence="8" type="synonym">108049899</name>
</gene>
<feature type="region of interest" description="Disordered" evidence="6">
    <location>
        <begin position="10"/>
        <end position="42"/>
    </location>
</feature>
<dbReference type="Pfam" id="PF02902">
    <property type="entry name" value="Peptidase_C48"/>
    <property type="match status" value="1"/>
</dbReference>
<keyword evidence="9" id="KW-1185">Reference proteome</keyword>
<dbReference type="InterPro" id="IPR038765">
    <property type="entry name" value="Papain-like_cys_pep_sf"/>
</dbReference>
<dbReference type="GeneID" id="108049899"/>
<dbReference type="Gene3D" id="3.30.310.130">
    <property type="entry name" value="Ubiquitin-related"/>
    <property type="match status" value="1"/>
</dbReference>
<name>A0A6P4FCB6_DRORH</name>
<feature type="compositionally biased region" description="Basic and acidic residues" evidence="6">
    <location>
        <begin position="289"/>
        <end position="305"/>
    </location>
</feature>
<keyword evidence="4" id="KW-0833">Ubl conjugation pathway</keyword>
<feature type="region of interest" description="Disordered" evidence="6">
    <location>
        <begin position="158"/>
        <end position="220"/>
    </location>
</feature>
<dbReference type="OrthoDB" id="442460at2759"/>
<reference evidence="8" key="3">
    <citation type="submission" date="2025-05" db="UniProtKB">
        <authorList>
            <consortium name="EnsemblMetazoa"/>
        </authorList>
    </citation>
    <scope>IDENTIFICATION</scope>
</reference>
<dbReference type="GO" id="GO:0070139">
    <property type="term" value="F:SUMO-specific endopeptidase activity"/>
    <property type="evidence" value="ECO:0007669"/>
    <property type="project" value="TreeGrafter"/>
</dbReference>
<keyword evidence="5" id="KW-0378">Hydrolase</keyword>
<feature type="domain" description="Ubiquitin-like protease family profile" evidence="7">
    <location>
        <begin position="327"/>
        <end position="531"/>
    </location>
</feature>
<proteinExistence type="inferred from homology"/>
<dbReference type="PANTHER" id="PTHR46896">
    <property type="entry name" value="SENTRIN-SPECIFIC PROTEASE"/>
    <property type="match status" value="1"/>
</dbReference>
<dbReference type="InterPro" id="IPR051947">
    <property type="entry name" value="Sentrin-specific_protease"/>
</dbReference>
<dbReference type="Proteomes" id="UP001652680">
    <property type="component" value="Unassembled WGS sequence"/>
</dbReference>
<evidence type="ECO:0000259" key="7">
    <source>
        <dbReference type="PROSITE" id="PS50600"/>
    </source>
</evidence>
<sequence length="597" mass="68046">MCARIMKRRRAISAAEEREEREVAASTQRPQQQQYPDRPFTRDPAVRRISLNDYMILTRQLLINRASRHNQNRRCAKMLVIQESGEQKIITMTLPSVSCTVQDILQQVGVNFNESTTIDCLENPGGNIHVVVSVGFTINAPAAEMVAQAEEMLREMTAGASNGQKTEETSSTGGKPADPQYSQTSQSQEQVEGVHKRPKLSESNSTNGKPASPKDKRYVLPATRVFRYSANASSSGKPPISPEELAEQRRLRRNRKWMLSRDFESDDEVVLLSSEDEETTDEGQTEKNATSERLKLTAQPQDKKPRQLSVDEDVTLLIYPPTGTGGLCINMKDYVCLSSGTYLNDIIIDFYLLWLKNTVIPEAQRDRIHIFSTFFHKRLTTLTRPMNTKQTAAQKRHERVQKWTRTVDIFDKDFIIVPFNHQAHWILAIICFPSLRGSVPYDGDGVGEDLGDDRAVKQPLILVFDSLTGTSRSRILAILRDYLTCEYQARKPNAQAHVFNSDNMPGHRVEVPQQENLTDCGLYLLQYVEQFFTQPIRDYRLPIKTLANWFDLLTVTKKREDIAKLIQRLMDEGNQQQQRQILPVIKFPTLNGQMVED</sequence>
<evidence type="ECO:0000256" key="3">
    <source>
        <dbReference type="ARBA" id="ARBA00022670"/>
    </source>
</evidence>
<keyword evidence="2" id="KW-0597">Phosphoprotein</keyword>
<evidence type="ECO:0000256" key="1">
    <source>
        <dbReference type="ARBA" id="ARBA00005234"/>
    </source>
</evidence>
<keyword evidence="3 10" id="KW-0645">Protease</keyword>
<dbReference type="InterPro" id="IPR003653">
    <property type="entry name" value="Peptidase_C48_C"/>
</dbReference>
<feature type="compositionally biased region" description="Polar residues" evidence="6">
    <location>
        <begin position="180"/>
        <end position="190"/>
    </location>
</feature>
<dbReference type="SUPFAM" id="SSF54001">
    <property type="entry name" value="Cysteine proteinases"/>
    <property type="match status" value="1"/>
</dbReference>
<evidence type="ECO:0000313" key="8">
    <source>
        <dbReference type="EnsemblMetazoa" id="XP_016986784.1"/>
    </source>
</evidence>
<dbReference type="FunFam" id="3.30.310.130:FF:000007">
    <property type="entry name" value="polyhomeotic-proximal chromatin protein isoform X2"/>
    <property type="match status" value="1"/>
</dbReference>
<comment type="similarity">
    <text evidence="1">Belongs to the peptidase C48 family.</text>
</comment>